<dbReference type="RefSeq" id="WP_179444364.1">
    <property type="nucleotide sequence ID" value="NZ_JACBZS010000001.1"/>
</dbReference>
<name>A0A7Z0IKE9_9ACTN</name>
<reference evidence="2 3" key="1">
    <citation type="submission" date="2020-07" db="EMBL/GenBank/DDBJ databases">
        <title>Sequencing the genomes of 1000 actinobacteria strains.</title>
        <authorList>
            <person name="Klenk H.-P."/>
        </authorList>
    </citation>
    <scope>NUCLEOTIDE SEQUENCE [LARGE SCALE GENOMIC DNA]</scope>
    <source>
        <strain evidence="2 3">DSM 103164</strain>
    </source>
</reference>
<dbReference type="AlphaFoldDB" id="A0A7Z0IKE9"/>
<evidence type="ECO:0000313" key="3">
    <source>
        <dbReference type="Proteomes" id="UP000527616"/>
    </source>
</evidence>
<organism evidence="2 3">
    <name type="scientific">Naumannella cuiyingiana</name>
    <dbReference type="NCBI Taxonomy" id="1347891"/>
    <lineage>
        <taxon>Bacteria</taxon>
        <taxon>Bacillati</taxon>
        <taxon>Actinomycetota</taxon>
        <taxon>Actinomycetes</taxon>
        <taxon>Propionibacteriales</taxon>
        <taxon>Propionibacteriaceae</taxon>
        <taxon>Naumannella</taxon>
    </lineage>
</organism>
<comment type="caution">
    <text evidence="2">The sequence shown here is derived from an EMBL/GenBank/DDBJ whole genome shotgun (WGS) entry which is preliminary data.</text>
</comment>
<keyword evidence="3" id="KW-1185">Reference proteome</keyword>
<proteinExistence type="predicted"/>
<gene>
    <name evidence="2" type="ORF">GGQ54_000962</name>
</gene>
<dbReference type="PROSITE" id="PS51186">
    <property type="entry name" value="GNAT"/>
    <property type="match status" value="1"/>
</dbReference>
<keyword evidence="2" id="KW-0808">Transferase</keyword>
<dbReference type="Pfam" id="PF00583">
    <property type="entry name" value="Acetyltransf_1"/>
    <property type="match status" value="1"/>
</dbReference>
<sequence>MVHIDRVTTPDPDGAGAFDEVAAIDRAVLIETHGNDDLADSAAARRARFADQSDKARELLLIRAEPEGPALGAAEVIYPLRENVETAETTVQIVPGHRRAGLGSALAQAAEDAARARGRTRMLGFAEHPDGAEGPGALLPPTGVGRAPRDSPPVAFALGRGYRLEQAERMSTQPVPLDPGVRERLQRDADERSGGYRLLGWRDAAPAEHVDQIAELFTRMSVDVPHAELGYQEEVWDADRVRRREARAAAGGRTAFTTVAQHIGSGRLAAFTIIEVPPDKPAVGYQAETLVRAEHRGHRLGLAIKLANLDLVAAHRPQIARIHTWNAGENEWMLAINLAMGYRPGLLETVWSKRLSGV</sequence>
<dbReference type="Proteomes" id="UP000527616">
    <property type="component" value="Unassembled WGS sequence"/>
</dbReference>
<dbReference type="InterPro" id="IPR000182">
    <property type="entry name" value="GNAT_dom"/>
</dbReference>
<evidence type="ECO:0000259" key="1">
    <source>
        <dbReference type="PROSITE" id="PS51186"/>
    </source>
</evidence>
<feature type="domain" description="N-acetyltransferase" evidence="1">
    <location>
        <begin position="16"/>
        <end position="188"/>
    </location>
</feature>
<dbReference type="Gene3D" id="3.40.630.30">
    <property type="match status" value="1"/>
</dbReference>
<protein>
    <submittedName>
        <fullName evidence="2">GNAT superfamily N-acetyltransferase</fullName>
    </submittedName>
</protein>
<dbReference type="GO" id="GO:0016747">
    <property type="term" value="F:acyltransferase activity, transferring groups other than amino-acyl groups"/>
    <property type="evidence" value="ECO:0007669"/>
    <property type="project" value="InterPro"/>
</dbReference>
<dbReference type="SUPFAM" id="SSF55729">
    <property type="entry name" value="Acyl-CoA N-acyltransferases (Nat)"/>
    <property type="match status" value="2"/>
</dbReference>
<evidence type="ECO:0000313" key="2">
    <source>
        <dbReference type="EMBL" id="NYI70402.1"/>
    </source>
</evidence>
<dbReference type="InterPro" id="IPR016181">
    <property type="entry name" value="Acyl_CoA_acyltransferase"/>
</dbReference>
<dbReference type="EMBL" id="JACBZS010000001">
    <property type="protein sequence ID" value="NYI70402.1"/>
    <property type="molecule type" value="Genomic_DNA"/>
</dbReference>
<accession>A0A7Z0IKE9</accession>